<comment type="caution">
    <text evidence="1">The sequence shown here is derived from an EMBL/GenBank/DDBJ whole genome shotgun (WGS) entry which is preliminary data.</text>
</comment>
<organism evidence="1 2">
    <name type="scientific">Prorocentrum cordatum</name>
    <dbReference type="NCBI Taxonomy" id="2364126"/>
    <lineage>
        <taxon>Eukaryota</taxon>
        <taxon>Sar</taxon>
        <taxon>Alveolata</taxon>
        <taxon>Dinophyceae</taxon>
        <taxon>Prorocentrales</taxon>
        <taxon>Prorocentraceae</taxon>
        <taxon>Prorocentrum</taxon>
    </lineage>
</organism>
<dbReference type="EMBL" id="CAUYUJ010015835">
    <property type="protein sequence ID" value="CAK0858695.1"/>
    <property type="molecule type" value="Genomic_DNA"/>
</dbReference>
<dbReference type="Proteomes" id="UP001189429">
    <property type="component" value="Unassembled WGS sequence"/>
</dbReference>
<protein>
    <submittedName>
        <fullName evidence="1">Uncharacterized protein</fullName>
    </submittedName>
</protein>
<name>A0ABN9UGW8_9DINO</name>
<accession>A0ABN9UGW8</accession>
<keyword evidence="2" id="KW-1185">Reference proteome</keyword>
<gene>
    <name evidence="1" type="ORF">PCOR1329_LOCUS48308</name>
</gene>
<sequence>MLAIDRSLTPFPYPQGISGRGTNAGQVASQARLVIQKAVEGYVRYYFGTGGANRDERLTHATLDLDRGIIGWFPLFAAAYTAVGWTVAAADGTFARVAPLAVAVGNIPVGHYLAEARQGGGKGRQATST</sequence>
<proteinExistence type="predicted"/>
<evidence type="ECO:0000313" key="1">
    <source>
        <dbReference type="EMBL" id="CAK0858695.1"/>
    </source>
</evidence>
<reference evidence="1" key="1">
    <citation type="submission" date="2023-10" db="EMBL/GenBank/DDBJ databases">
        <authorList>
            <person name="Chen Y."/>
            <person name="Shah S."/>
            <person name="Dougan E. K."/>
            <person name="Thang M."/>
            <person name="Chan C."/>
        </authorList>
    </citation>
    <scope>NUCLEOTIDE SEQUENCE [LARGE SCALE GENOMIC DNA]</scope>
</reference>
<evidence type="ECO:0000313" key="2">
    <source>
        <dbReference type="Proteomes" id="UP001189429"/>
    </source>
</evidence>